<accession>A0A8H5BM61</accession>
<organism evidence="1 2">
    <name type="scientific">Psilocybe cf. subviscida</name>
    <dbReference type="NCBI Taxonomy" id="2480587"/>
    <lineage>
        <taxon>Eukaryota</taxon>
        <taxon>Fungi</taxon>
        <taxon>Dikarya</taxon>
        <taxon>Basidiomycota</taxon>
        <taxon>Agaricomycotina</taxon>
        <taxon>Agaricomycetes</taxon>
        <taxon>Agaricomycetidae</taxon>
        <taxon>Agaricales</taxon>
        <taxon>Agaricineae</taxon>
        <taxon>Strophariaceae</taxon>
        <taxon>Psilocybe</taxon>
    </lineage>
</organism>
<dbReference type="EMBL" id="JAACJJ010000015">
    <property type="protein sequence ID" value="KAF5324998.1"/>
    <property type="molecule type" value="Genomic_DNA"/>
</dbReference>
<sequence length="135" mass="15173">MLTSNFHHIPARFYGAYINLLYTLFGVPSPHYVDPAVPRPEAWVDYPVLDAAPTGINLTWSNIFPGALFTVLLSHKHPVFFVQLNPPFALSNPDRRAKAHEQVVDHFEDLAAWRKPDEGLVTPWLPAVSVFGTKV</sequence>
<comment type="caution">
    <text evidence="1">The sequence shown here is derived from an EMBL/GenBank/DDBJ whole genome shotgun (WGS) entry which is preliminary data.</text>
</comment>
<keyword evidence="2" id="KW-1185">Reference proteome</keyword>
<dbReference type="Proteomes" id="UP000567179">
    <property type="component" value="Unassembled WGS sequence"/>
</dbReference>
<dbReference type="AlphaFoldDB" id="A0A8H5BM61"/>
<gene>
    <name evidence="1" type="ORF">D9619_009782</name>
</gene>
<name>A0A8H5BM61_9AGAR</name>
<evidence type="ECO:0000313" key="1">
    <source>
        <dbReference type="EMBL" id="KAF5324998.1"/>
    </source>
</evidence>
<proteinExistence type="predicted"/>
<reference evidence="1 2" key="1">
    <citation type="journal article" date="2020" name="ISME J.">
        <title>Uncovering the hidden diversity of litter-decomposition mechanisms in mushroom-forming fungi.</title>
        <authorList>
            <person name="Floudas D."/>
            <person name="Bentzer J."/>
            <person name="Ahren D."/>
            <person name="Johansson T."/>
            <person name="Persson P."/>
            <person name="Tunlid A."/>
        </authorList>
    </citation>
    <scope>NUCLEOTIDE SEQUENCE [LARGE SCALE GENOMIC DNA]</scope>
    <source>
        <strain evidence="1 2">CBS 101986</strain>
    </source>
</reference>
<evidence type="ECO:0000313" key="2">
    <source>
        <dbReference type="Proteomes" id="UP000567179"/>
    </source>
</evidence>
<protein>
    <submittedName>
        <fullName evidence="1">Uncharacterized protein</fullName>
    </submittedName>
</protein>
<dbReference type="OrthoDB" id="3254408at2759"/>